<feature type="domain" description="Dihydroorotate dehydrogenase catalytic" evidence="11">
    <location>
        <begin position="4"/>
        <end position="285"/>
    </location>
</feature>
<evidence type="ECO:0000256" key="4">
    <source>
        <dbReference type="ARBA" id="ARBA00022490"/>
    </source>
</evidence>
<dbReference type="AlphaFoldDB" id="A0A518BLR0"/>
<evidence type="ECO:0000256" key="10">
    <source>
        <dbReference type="SAM" id="MobiDB-lite"/>
    </source>
</evidence>
<dbReference type="InterPro" id="IPR012135">
    <property type="entry name" value="Dihydroorotate_DH_1_2"/>
</dbReference>
<evidence type="ECO:0000256" key="9">
    <source>
        <dbReference type="HAMAP-Rule" id="MF_00224"/>
    </source>
</evidence>
<dbReference type="NCBIfam" id="TIGR01037">
    <property type="entry name" value="pyrD_sub1_fam"/>
    <property type="match status" value="1"/>
</dbReference>
<comment type="cofactor">
    <cofactor evidence="9">
        <name>FMN</name>
        <dbReference type="ChEBI" id="CHEBI:58210"/>
    </cofactor>
    <text evidence="9">Binds 1 FMN per subunit.</text>
</comment>
<dbReference type="Pfam" id="PF01180">
    <property type="entry name" value="DHO_dh"/>
    <property type="match status" value="1"/>
</dbReference>
<dbReference type="EMBL" id="CP036287">
    <property type="protein sequence ID" value="QDU67911.1"/>
    <property type="molecule type" value="Genomic_DNA"/>
</dbReference>
<dbReference type="InterPro" id="IPR013785">
    <property type="entry name" value="Aldolase_TIM"/>
</dbReference>
<keyword evidence="13" id="KW-1185">Reference proteome</keyword>
<feature type="binding site" evidence="9">
    <location>
        <position position="127"/>
    </location>
    <ligand>
        <name>substrate</name>
    </ligand>
</feature>
<evidence type="ECO:0000256" key="7">
    <source>
        <dbReference type="ARBA" id="ARBA00022975"/>
    </source>
</evidence>
<dbReference type="GO" id="GO:0006207">
    <property type="term" value="P:'de novo' pyrimidine nucleobase biosynthetic process"/>
    <property type="evidence" value="ECO:0007669"/>
    <property type="project" value="InterPro"/>
</dbReference>
<evidence type="ECO:0000256" key="8">
    <source>
        <dbReference type="ARBA" id="ARBA00023002"/>
    </source>
</evidence>
<evidence type="ECO:0000256" key="2">
    <source>
        <dbReference type="ARBA" id="ARBA00004725"/>
    </source>
</evidence>
<accession>A0A518BLR0</accession>
<evidence type="ECO:0000256" key="6">
    <source>
        <dbReference type="ARBA" id="ARBA00022643"/>
    </source>
</evidence>
<organism evidence="12 13">
    <name type="scientific">Engelhardtia mirabilis</name>
    <dbReference type="NCBI Taxonomy" id="2528011"/>
    <lineage>
        <taxon>Bacteria</taxon>
        <taxon>Pseudomonadati</taxon>
        <taxon>Planctomycetota</taxon>
        <taxon>Planctomycetia</taxon>
        <taxon>Planctomycetia incertae sedis</taxon>
        <taxon>Engelhardtia</taxon>
    </lineage>
</organism>
<gene>
    <name evidence="9 12" type="primary">pyrD</name>
    <name evidence="12" type="ORF">Pla133_30000</name>
</gene>
<keyword evidence="7 9" id="KW-0665">Pyrimidine biosynthesis</keyword>
<dbReference type="PANTHER" id="PTHR48109:SF1">
    <property type="entry name" value="DIHYDROOROTATE DEHYDROGENASE (FUMARATE)"/>
    <property type="match status" value="1"/>
</dbReference>
<feature type="binding site" evidence="9">
    <location>
        <position position="191"/>
    </location>
    <ligand>
        <name>FMN</name>
        <dbReference type="ChEBI" id="CHEBI:58210"/>
    </ligand>
</feature>
<reference evidence="12 13" key="1">
    <citation type="submission" date="2019-02" db="EMBL/GenBank/DDBJ databases">
        <title>Deep-cultivation of Planctomycetes and their phenomic and genomic characterization uncovers novel biology.</title>
        <authorList>
            <person name="Wiegand S."/>
            <person name="Jogler M."/>
            <person name="Boedeker C."/>
            <person name="Pinto D."/>
            <person name="Vollmers J."/>
            <person name="Rivas-Marin E."/>
            <person name="Kohn T."/>
            <person name="Peeters S.H."/>
            <person name="Heuer A."/>
            <person name="Rast P."/>
            <person name="Oberbeckmann S."/>
            <person name="Bunk B."/>
            <person name="Jeske O."/>
            <person name="Meyerdierks A."/>
            <person name="Storesund J.E."/>
            <person name="Kallscheuer N."/>
            <person name="Luecker S."/>
            <person name="Lage O.M."/>
            <person name="Pohl T."/>
            <person name="Merkel B.J."/>
            <person name="Hornburger P."/>
            <person name="Mueller R.-W."/>
            <person name="Bruemmer F."/>
            <person name="Labrenz M."/>
            <person name="Spormann A.M."/>
            <person name="Op den Camp H."/>
            <person name="Overmann J."/>
            <person name="Amann R."/>
            <person name="Jetten M.S.M."/>
            <person name="Mascher T."/>
            <person name="Medema M.H."/>
            <person name="Devos D.P."/>
            <person name="Kaster A.-K."/>
            <person name="Ovreas L."/>
            <person name="Rohde M."/>
            <person name="Galperin M.Y."/>
            <person name="Jogler C."/>
        </authorList>
    </citation>
    <scope>NUCLEOTIDE SEQUENCE [LARGE SCALE GENOMIC DNA]</scope>
    <source>
        <strain evidence="12 13">Pla133</strain>
    </source>
</reference>
<dbReference type="GO" id="GO:0005737">
    <property type="term" value="C:cytoplasm"/>
    <property type="evidence" value="ECO:0007669"/>
    <property type="project" value="UniProtKB-SubCell"/>
</dbReference>
<comment type="catalytic activity">
    <reaction evidence="9">
        <text>(S)-dihydroorotate + A = orotate + AH2</text>
        <dbReference type="Rhea" id="RHEA:18073"/>
        <dbReference type="ChEBI" id="CHEBI:13193"/>
        <dbReference type="ChEBI" id="CHEBI:17499"/>
        <dbReference type="ChEBI" id="CHEBI:30839"/>
        <dbReference type="ChEBI" id="CHEBI:30864"/>
    </reaction>
</comment>
<dbReference type="RefSeq" id="WP_145066486.1">
    <property type="nucleotide sequence ID" value="NZ_CP036287.1"/>
</dbReference>
<dbReference type="NCBIfam" id="NF005574">
    <property type="entry name" value="PRK07259.1"/>
    <property type="match status" value="1"/>
</dbReference>
<dbReference type="CDD" id="cd04740">
    <property type="entry name" value="DHOD_1B_like"/>
    <property type="match status" value="1"/>
</dbReference>
<feature type="compositionally biased region" description="Low complexity" evidence="10">
    <location>
        <begin position="309"/>
        <end position="318"/>
    </location>
</feature>
<dbReference type="GO" id="GO:0004152">
    <property type="term" value="F:dihydroorotate dehydrogenase activity"/>
    <property type="evidence" value="ECO:0007669"/>
    <property type="project" value="UniProtKB-UniRule"/>
</dbReference>
<dbReference type="PIRSF" id="PIRSF000164">
    <property type="entry name" value="DHO_oxidase"/>
    <property type="match status" value="1"/>
</dbReference>
<dbReference type="Gene3D" id="3.20.20.70">
    <property type="entry name" value="Aldolase class I"/>
    <property type="match status" value="1"/>
</dbReference>
<dbReference type="InterPro" id="IPR049622">
    <property type="entry name" value="Dihydroorotate_DH_I"/>
</dbReference>
<feature type="binding site" evidence="9">
    <location>
        <begin position="265"/>
        <end position="266"/>
    </location>
    <ligand>
        <name>FMN</name>
        <dbReference type="ChEBI" id="CHEBI:58210"/>
    </ligand>
</feature>
<sequence length="337" mass="34802">MARLEVAIGPITARNPIFSASGTYGHGLEMTGFTPIERLGGWVSKTVTLHPRHGNPAPRLCETEAGLINSIGLENKGIDHYVEHVLPTLVGIDSIVVTNIGGERDEELVELAARLDGQAEVDVLELNLSCPNVQDGKLPLATDPARSEAVVRRVREATTKPIWVKLTPNVTRIGDMAVAAEAGGADGITAVNTLLGLSVDWRSGRPGVATVQGGYSGPGIKPVALRSAWECAKRVSIPVVGVGGITSADDVLQFLAVGCAAVQVGTSAFSDPSRPGRLAEEVGALLDAAGIGDVRDVIGTIRDGRQHTPGAAGSPSGAAGDGAGRERDRGQPCASKT</sequence>
<feature type="binding site" evidence="9">
    <location>
        <position position="99"/>
    </location>
    <ligand>
        <name>FMN</name>
        <dbReference type="ChEBI" id="CHEBI:58210"/>
    </ligand>
</feature>
<evidence type="ECO:0000313" key="13">
    <source>
        <dbReference type="Proteomes" id="UP000316921"/>
    </source>
</evidence>
<evidence type="ECO:0000256" key="5">
    <source>
        <dbReference type="ARBA" id="ARBA00022630"/>
    </source>
</evidence>
<dbReference type="InterPro" id="IPR001295">
    <property type="entry name" value="Dihydroorotate_DH_CS"/>
</dbReference>
<dbReference type="InterPro" id="IPR033888">
    <property type="entry name" value="DHOD_1B"/>
</dbReference>
<dbReference type="InterPro" id="IPR024920">
    <property type="entry name" value="Dihydroorotate_DH_1"/>
</dbReference>
<comment type="similarity">
    <text evidence="3 9">Belongs to the dihydroorotate dehydrogenase family. Type 1 subfamily.</text>
</comment>
<proteinExistence type="inferred from homology"/>
<feature type="binding site" evidence="9">
    <location>
        <begin position="45"/>
        <end position="46"/>
    </location>
    <ligand>
        <name>FMN</name>
        <dbReference type="ChEBI" id="CHEBI:58210"/>
    </ligand>
</feature>
<dbReference type="Proteomes" id="UP000316921">
    <property type="component" value="Chromosome"/>
</dbReference>
<feature type="binding site" evidence="9">
    <location>
        <begin position="192"/>
        <end position="193"/>
    </location>
    <ligand>
        <name>substrate</name>
    </ligand>
</feature>
<comment type="function">
    <text evidence="9">Catalyzes the conversion of dihydroorotate to orotate.</text>
</comment>
<evidence type="ECO:0000256" key="3">
    <source>
        <dbReference type="ARBA" id="ARBA00008008"/>
    </source>
</evidence>
<dbReference type="GO" id="GO:0044205">
    <property type="term" value="P:'de novo' UMP biosynthetic process"/>
    <property type="evidence" value="ECO:0007669"/>
    <property type="project" value="UniProtKB-UniRule"/>
</dbReference>
<dbReference type="HAMAP" id="MF_00224">
    <property type="entry name" value="DHO_dh_type1"/>
    <property type="match status" value="1"/>
</dbReference>
<dbReference type="KEGG" id="pbap:Pla133_30000"/>
<dbReference type="PANTHER" id="PTHR48109">
    <property type="entry name" value="DIHYDROOROTATE DEHYDROGENASE (QUINONE), MITOCHONDRIAL-RELATED"/>
    <property type="match status" value="1"/>
</dbReference>
<keyword evidence="5 9" id="KW-0285">Flavoprotein</keyword>
<feature type="binding site" evidence="9">
    <location>
        <position position="45"/>
    </location>
    <ligand>
        <name>substrate</name>
    </ligand>
</feature>
<keyword evidence="4 9" id="KW-0963">Cytoplasm</keyword>
<comment type="pathway">
    <text evidence="2 9">Pyrimidine metabolism; UMP biosynthesis via de novo pathway.</text>
</comment>
<feature type="binding site" evidence="9">
    <location>
        <position position="165"/>
    </location>
    <ligand>
        <name>FMN</name>
        <dbReference type="ChEBI" id="CHEBI:58210"/>
    </ligand>
</feature>
<comment type="subcellular location">
    <subcellularLocation>
        <location evidence="1 9">Cytoplasm</location>
    </subcellularLocation>
</comment>
<keyword evidence="8 9" id="KW-0560">Oxidoreductase</keyword>
<dbReference type="InterPro" id="IPR050074">
    <property type="entry name" value="DHO_dehydrogenase"/>
</dbReference>
<dbReference type="UniPathway" id="UPA00070"/>
<name>A0A518BLR0_9BACT</name>
<dbReference type="PROSITE" id="PS00911">
    <property type="entry name" value="DHODEHASE_1"/>
    <property type="match status" value="1"/>
</dbReference>
<feature type="binding site" evidence="9">
    <location>
        <position position="217"/>
    </location>
    <ligand>
        <name>FMN</name>
        <dbReference type="ChEBI" id="CHEBI:58210"/>
    </ligand>
</feature>
<feature type="binding site" evidence="9">
    <location>
        <begin position="243"/>
        <end position="244"/>
    </location>
    <ligand>
        <name>FMN</name>
        <dbReference type="ChEBI" id="CHEBI:58210"/>
    </ligand>
</feature>
<evidence type="ECO:0000259" key="11">
    <source>
        <dbReference type="Pfam" id="PF01180"/>
    </source>
</evidence>
<evidence type="ECO:0000313" key="12">
    <source>
        <dbReference type="EMBL" id="QDU67911.1"/>
    </source>
</evidence>
<feature type="active site" description="Nucleophile" evidence="9">
    <location>
        <position position="130"/>
    </location>
</feature>
<dbReference type="InterPro" id="IPR005720">
    <property type="entry name" value="Dihydroorotate_DH_cat"/>
</dbReference>
<dbReference type="FunFam" id="3.20.20.70:FF:000027">
    <property type="entry name" value="Dihydropyrimidine dehydrogenase [NADP(+)]"/>
    <property type="match status" value="1"/>
</dbReference>
<feature type="region of interest" description="Disordered" evidence="10">
    <location>
        <begin position="302"/>
        <end position="337"/>
    </location>
</feature>
<feature type="binding site" evidence="9">
    <location>
        <position position="127"/>
    </location>
    <ligand>
        <name>FMN</name>
        <dbReference type="ChEBI" id="CHEBI:58210"/>
    </ligand>
</feature>
<protein>
    <recommendedName>
        <fullName evidence="9">Dihydroorotate dehydrogenase</fullName>
        <shortName evidence="9">DHOD</shortName>
        <shortName evidence="9">DHODase</shortName>
        <shortName evidence="9">DHOdehase</shortName>
        <ecNumber evidence="9">1.3.-.-</ecNumber>
    </recommendedName>
</protein>
<keyword evidence="6 9" id="KW-0288">FMN</keyword>
<feature type="binding site" evidence="9">
    <location>
        <position position="21"/>
    </location>
    <ligand>
        <name>FMN</name>
        <dbReference type="ChEBI" id="CHEBI:58210"/>
    </ligand>
</feature>
<dbReference type="EC" id="1.3.-.-" evidence="9"/>
<feature type="binding site" evidence="9">
    <location>
        <begin position="69"/>
        <end position="73"/>
    </location>
    <ligand>
        <name>substrate</name>
    </ligand>
</feature>
<dbReference type="SUPFAM" id="SSF51395">
    <property type="entry name" value="FMN-linked oxidoreductases"/>
    <property type="match status" value="1"/>
</dbReference>
<evidence type="ECO:0000256" key="1">
    <source>
        <dbReference type="ARBA" id="ARBA00004496"/>
    </source>
</evidence>